<comment type="catalytic activity">
    <reaction evidence="9">
        <text>3',3'-c-di-GMP + H2O = 5'-phosphoguanylyl(3'-&gt;5')guanosine + H(+)</text>
        <dbReference type="Rhea" id="RHEA:24902"/>
        <dbReference type="ChEBI" id="CHEBI:15377"/>
        <dbReference type="ChEBI" id="CHEBI:15378"/>
        <dbReference type="ChEBI" id="CHEBI:58754"/>
        <dbReference type="ChEBI" id="CHEBI:58805"/>
        <dbReference type="EC" id="3.1.4.52"/>
    </reaction>
</comment>
<dbReference type="PANTHER" id="PTHR33121:SF73">
    <property type="entry name" value="CYCLIC DI-GMP PHOSPHODIESTERASE PDEN-RELATED"/>
    <property type="match status" value="1"/>
</dbReference>
<evidence type="ECO:0000256" key="9">
    <source>
        <dbReference type="ARBA" id="ARBA00034290"/>
    </source>
</evidence>
<dbReference type="EC" id="3.1.4.52" evidence="2"/>
<reference evidence="12 13" key="1">
    <citation type="submission" date="2024-09" db="EMBL/GenBank/DDBJ databases">
        <authorList>
            <person name="Sun Q."/>
            <person name="Mori K."/>
        </authorList>
    </citation>
    <scope>NUCLEOTIDE SEQUENCE [LARGE SCALE GENOMIC DNA]</scope>
    <source>
        <strain evidence="12 13">CCM 8626</strain>
    </source>
</reference>
<keyword evidence="6 12" id="KW-0378">Hydrolase</keyword>
<organism evidence="12 13">
    <name type="scientific">Serratia aquatilis</name>
    <dbReference type="NCBI Taxonomy" id="1737515"/>
    <lineage>
        <taxon>Bacteria</taxon>
        <taxon>Pseudomonadati</taxon>
        <taxon>Pseudomonadota</taxon>
        <taxon>Gammaproteobacteria</taxon>
        <taxon>Enterobacterales</taxon>
        <taxon>Yersiniaceae</taxon>
        <taxon>Serratia</taxon>
    </lineage>
</organism>
<dbReference type="SMART" id="SM00052">
    <property type="entry name" value="EAL"/>
    <property type="match status" value="1"/>
</dbReference>
<dbReference type="RefSeq" id="WP_380672744.1">
    <property type="nucleotide sequence ID" value="NZ_CP173186.1"/>
</dbReference>
<dbReference type="InterPro" id="IPR035919">
    <property type="entry name" value="EAL_sf"/>
</dbReference>
<dbReference type="NCBIfam" id="NF007839">
    <property type="entry name" value="PRK10551.1"/>
    <property type="match status" value="1"/>
</dbReference>
<keyword evidence="3" id="KW-1003">Cell membrane</keyword>
<dbReference type="Proteomes" id="UP001589792">
    <property type="component" value="Unassembled WGS sequence"/>
</dbReference>
<evidence type="ECO:0000259" key="11">
    <source>
        <dbReference type="PROSITE" id="PS50883"/>
    </source>
</evidence>
<gene>
    <name evidence="12" type="ORF">ACFFJ3_02780</name>
</gene>
<dbReference type="Pfam" id="PF12792">
    <property type="entry name" value="CSS-motif"/>
    <property type="match status" value="1"/>
</dbReference>
<feature type="domain" description="EAL" evidence="11">
    <location>
        <begin position="266"/>
        <end position="519"/>
    </location>
</feature>
<proteinExistence type="predicted"/>
<comment type="caution">
    <text evidence="12">The sequence shown here is derived from an EMBL/GenBank/DDBJ whole genome shotgun (WGS) entry which is preliminary data.</text>
</comment>
<sequence length="529" mass="59564">MGLKRAFARHASYRRRNLTKSSLAALSFFVIFTAVTLFLINNQRSQYHLKIETRTHDFTVDYLDNLKNVMLQIMPLTNKSCSAAFADLTYQAAFTSGVRTYILVNEGIAYCSSATGSMGLEVTSLYPEINWSKPLDMKLQQGTPMVPNKPVVAVWLRQPGQSNTGVLATLDLSLTPYLLLASHQNDASEMAIVMGKQAATTFSTNLIPLEKLPKNHTRRLTIPNYPLEIIFYHKKLTADDVRLTLLASLVLSLMVGALSYYILMLRQSPERALIRGLKQNEFFVEYQPVFHIAGNSIAGVEALIRWQHPIEGRIPPDLFIPYAESEGLIVPLTRYLFDMIVAEIPQLVQALPRGSKLSINLSPSHLNTPSFHDDVTHLLARLPPDHFILVFEITERGMVEEQNAVEEFDWLRRQGIRIAVDDFGTGHSALIYLQRFTLDYLKIDQGFVNSIGQETVTAPVLDAVISLAKRLKMQTIAEGVETVEQINFLQERDVNFMQGYYLSKPLGIEALVAFCQANCIFEHPMPVKT</sequence>
<feature type="transmembrane region" description="Helical" evidence="10">
    <location>
        <begin position="243"/>
        <end position="263"/>
    </location>
</feature>
<accession>A0ABV6E8W0</accession>
<evidence type="ECO:0000256" key="1">
    <source>
        <dbReference type="ARBA" id="ARBA00004651"/>
    </source>
</evidence>
<dbReference type="Gene3D" id="3.20.20.450">
    <property type="entry name" value="EAL domain"/>
    <property type="match status" value="1"/>
</dbReference>
<evidence type="ECO:0000313" key="13">
    <source>
        <dbReference type="Proteomes" id="UP001589792"/>
    </source>
</evidence>
<evidence type="ECO:0000256" key="2">
    <source>
        <dbReference type="ARBA" id="ARBA00012282"/>
    </source>
</evidence>
<evidence type="ECO:0000256" key="7">
    <source>
        <dbReference type="ARBA" id="ARBA00022989"/>
    </source>
</evidence>
<dbReference type="InterPro" id="IPR001633">
    <property type="entry name" value="EAL_dom"/>
</dbReference>
<evidence type="ECO:0000313" key="12">
    <source>
        <dbReference type="EMBL" id="MFC0225439.1"/>
    </source>
</evidence>
<evidence type="ECO:0000256" key="4">
    <source>
        <dbReference type="ARBA" id="ARBA00022636"/>
    </source>
</evidence>
<dbReference type="EMBL" id="JBHLXG010000003">
    <property type="protein sequence ID" value="MFC0225439.1"/>
    <property type="molecule type" value="Genomic_DNA"/>
</dbReference>
<keyword evidence="4" id="KW-0973">c-di-GMP</keyword>
<dbReference type="InterPro" id="IPR050706">
    <property type="entry name" value="Cyclic-di-GMP_PDE-like"/>
</dbReference>
<evidence type="ECO:0000256" key="6">
    <source>
        <dbReference type="ARBA" id="ARBA00022801"/>
    </source>
</evidence>
<name>A0ABV6E8W0_9GAMM</name>
<dbReference type="Pfam" id="PF00563">
    <property type="entry name" value="EAL"/>
    <property type="match status" value="1"/>
</dbReference>
<dbReference type="SUPFAM" id="SSF141868">
    <property type="entry name" value="EAL domain-like"/>
    <property type="match status" value="1"/>
</dbReference>
<comment type="subcellular location">
    <subcellularLocation>
        <location evidence="1">Cell membrane</location>
        <topology evidence="1">Multi-pass membrane protein</topology>
    </subcellularLocation>
</comment>
<evidence type="ECO:0000256" key="5">
    <source>
        <dbReference type="ARBA" id="ARBA00022692"/>
    </source>
</evidence>
<evidence type="ECO:0000256" key="8">
    <source>
        <dbReference type="ARBA" id="ARBA00023136"/>
    </source>
</evidence>
<dbReference type="PANTHER" id="PTHR33121">
    <property type="entry name" value="CYCLIC DI-GMP PHOSPHODIESTERASE PDEF"/>
    <property type="match status" value="1"/>
</dbReference>
<dbReference type="InterPro" id="IPR024744">
    <property type="entry name" value="CSS-motif_dom"/>
</dbReference>
<evidence type="ECO:0000256" key="10">
    <source>
        <dbReference type="SAM" id="Phobius"/>
    </source>
</evidence>
<keyword evidence="13" id="KW-1185">Reference proteome</keyword>
<protein>
    <recommendedName>
        <fullName evidence="2">cyclic-guanylate-specific phosphodiesterase</fullName>
        <ecNumber evidence="2">3.1.4.52</ecNumber>
    </recommendedName>
</protein>
<dbReference type="GO" id="GO:0071111">
    <property type="term" value="F:cyclic-guanylate-specific phosphodiesterase activity"/>
    <property type="evidence" value="ECO:0007669"/>
    <property type="project" value="UniProtKB-EC"/>
</dbReference>
<feature type="transmembrane region" description="Helical" evidence="10">
    <location>
        <begin position="21"/>
        <end position="40"/>
    </location>
</feature>
<keyword evidence="7 10" id="KW-1133">Transmembrane helix</keyword>
<dbReference type="CDD" id="cd01948">
    <property type="entry name" value="EAL"/>
    <property type="match status" value="1"/>
</dbReference>
<keyword evidence="8 10" id="KW-0472">Membrane</keyword>
<keyword evidence="5 10" id="KW-0812">Transmembrane</keyword>
<evidence type="ECO:0000256" key="3">
    <source>
        <dbReference type="ARBA" id="ARBA00022475"/>
    </source>
</evidence>
<dbReference type="PROSITE" id="PS50883">
    <property type="entry name" value="EAL"/>
    <property type="match status" value="1"/>
</dbReference>